<evidence type="ECO:0000256" key="6">
    <source>
        <dbReference type="ARBA" id="ARBA00022679"/>
    </source>
</evidence>
<evidence type="ECO:0000256" key="2">
    <source>
        <dbReference type="ARBA" id="ARBA00004651"/>
    </source>
</evidence>
<keyword evidence="11 14" id="KW-1133">Transmembrane helix</keyword>
<dbReference type="STRING" id="180332.GCA_000797495_04416"/>
<dbReference type="InterPro" id="IPR050398">
    <property type="entry name" value="HssS/ArlS-like"/>
</dbReference>
<dbReference type="GO" id="GO:0005886">
    <property type="term" value="C:plasma membrane"/>
    <property type="evidence" value="ECO:0007669"/>
    <property type="project" value="UniProtKB-SubCell"/>
</dbReference>
<dbReference type="Pfam" id="PF00672">
    <property type="entry name" value="HAMP"/>
    <property type="match status" value="1"/>
</dbReference>
<keyword evidence="12" id="KW-0902">Two-component regulatory system</keyword>
<evidence type="ECO:0000256" key="1">
    <source>
        <dbReference type="ARBA" id="ARBA00000085"/>
    </source>
</evidence>
<evidence type="ECO:0000256" key="11">
    <source>
        <dbReference type="ARBA" id="ARBA00022989"/>
    </source>
</evidence>
<evidence type="ECO:0000256" key="3">
    <source>
        <dbReference type="ARBA" id="ARBA00012438"/>
    </source>
</evidence>
<dbReference type="EC" id="2.7.13.3" evidence="3"/>
<dbReference type="AlphaFoldDB" id="A0A4U8QRB0"/>
<keyword evidence="8" id="KW-0547">Nucleotide-binding</keyword>
<evidence type="ECO:0000313" key="18">
    <source>
        <dbReference type="Proteomes" id="UP000306509"/>
    </source>
</evidence>
<comment type="catalytic activity">
    <reaction evidence="1">
        <text>ATP + protein L-histidine = ADP + protein N-phospho-L-histidine.</text>
        <dbReference type="EC" id="2.7.13.3"/>
    </reaction>
</comment>
<dbReference type="InterPro" id="IPR036890">
    <property type="entry name" value="HATPase_C_sf"/>
</dbReference>
<proteinExistence type="predicted"/>
<evidence type="ECO:0000256" key="4">
    <source>
        <dbReference type="ARBA" id="ARBA00022475"/>
    </source>
</evidence>
<evidence type="ECO:0000259" key="15">
    <source>
        <dbReference type="PROSITE" id="PS50109"/>
    </source>
</evidence>
<keyword evidence="5" id="KW-0597">Phosphoprotein</keyword>
<dbReference type="Proteomes" id="UP000306509">
    <property type="component" value="Unassembled WGS sequence"/>
</dbReference>
<dbReference type="PANTHER" id="PTHR45528">
    <property type="entry name" value="SENSOR HISTIDINE KINASE CPXA"/>
    <property type="match status" value="1"/>
</dbReference>
<dbReference type="SMART" id="SM00388">
    <property type="entry name" value="HisKA"/>
    <property type="match status" value="1"/>
</dbReference>
<dbReference type="CDD" id="cd06225">
    <property type="entry name" value="HAMP"/>
    <property type="match status" value="1"/>
</dbReference>
<dbReference type="GO" id="GO:0005524">
    <property type="term" value="F:ATP binding"/>
    <property type="evidence" value="ECO:0007669"/>
    <property type="project" value="UniProtKB-KW"/>
</dbReference>
<protein>
    <recommendedName>
        <fullName evidence="3">histidine kinase</fullName>
        <ecNumber evidence="3">2.7.13.3</ecNumber>
    </recommendedName>
</protein>
<organism evidence="17 18">
    <name type="scientific">Robinsoniella peoriensis</name>
    <dbReference type="NCBI Taxonomy" id="180332"/>
    <lineage>
        <taxon>Bacteria</taxon>
        <taxon>Bacillati</taxon>
        <taxon>Bacillota</taxon>
        <taxon>Clostridia</taxon>
        <taxon>Lachnospirales</taxon>
        <taxon>Lachnospiraceae</taxon>
        <taxon>Robinsoniella</taxon>
    </lineage>
</organism>
<feature type="domain" description="HAMP" evidence="16">
    <location>
        <begin position="206"/>
        <end position="258"/>
    </location>
</feature>
<dbReference type="SUPFAM" id="SSF55874">
    <property type="entry name" value="ATPase domain of HSP90 chaperone/DNA topoisomerase II/histidine kinase"/>
    <property type="match status" value="1"/>
</dbReference>
<name>A0A4U8QRB0_9FIRM</name>
<dbReference type="InterPro" id="IPR005467">
    <property type="entry name" value="His_kinase_dom"/>
</dbReference>
<keyword evidence="10" id="KW-0067">ATP-binding</keyword>
<evidence type="ECO:0000259" key="16">
    <source>
        <dbReference type="PROSITE" id="PS50885"/>
    </source>
</evidence>
<evidence type="ECO:0000256" key="8">
    <source>
        <dbReference type="ARBA" id="ARBA00022741"/>
    </source>
</evidence>
<evidence type="ECO:0000256" key="10">
    <source>
        <dbReference type="ARBA" id="ARBA00022840"/>
    </source>
</evidence>
<evidence type="ECO:0000313" key="17">
    <source>
        <dbReference type="EMBL" id="TLD02796.1"/>
    </source>
</evidence>
<keyword evidence="9 17" id="KW-0418">Kinase</keyword>
<reference evidence="17 18" key="1">
    <citation type="journal article" date="2019" name="Anaerobe">
        <title>Detection of Robinsoniella peoriensis in multiple bone samples of a trauma patient.</title>
        <authorList>
            <person name="Schrottner P."/>
            <person name="Hartwich K."/>
            <person name="Bunk B."/>
            <person name="Schober I."/>
            <person name="Helbig S."/>
            <person name="Rudolph W.W."/>
            <person name="Gunzer F."/>
        </authorList>
    </citation>
    <scope>NUCLEOTIDE SEQUENCE [LARGE SCALE GENOMIC DNA]</scope>
    <source>
        <strain evidence="17 18">DSM 106044</strain>
    </source>
</reference>
<evidence type="ECO:0000256" key="9">
    <source>
        <dbReference type="ARBA" id="ARBA00022777"/>
    </source>
</evidence>
<comment type="caution">
    <text evidence="17">The sequence shown here is derived from an EMBL/GenBank/DDBJ whole genome shotgun (WGS) entry which is preliminary data.</text>
</comment>
<keyword evidence="7 14" id="KW-0812">Transmembrane</keyword>
<feature type="transmembrane region" description="Helical" evidence="14">
    <location>
        <begin position="184"/>
        <end position="205"/>
    </location>
</feature>
<dbReference type="CDD" id="cd00082">
    <property type="entry name" value="HisKA"/>
    <property type="match status" value="1"/>
</dbReference>
<dbReference type="SUPFAM" id="SSF47384">
    <property type="entry name" value="Homodimeric domain of signal transducing histidine kinase"/>
    <property type="match status" value="1"/>
</dbReference>
<dbReference type="PROSITE" id="PS50885">
    <property type="entry name" value="HAMP"/>
    <property type="match status" value="1"/>
</dbReference>
<dbReference type="InterPro" id="IPR003660">
    <property type="entry name" value="HAMP_dom"/>
</dbReference>
<dbReference type="GO" id="GO:0000155">
    <property type="term" value="F:phosphorelay sensor kinase activity"/>
    <property type="evidence" value="ECO:0007669"/>
    <property type="project" value="InterPro"/>
</dbReference>
<dbReference type="Gene3D" id="6.10.340.10">
    <property type="match status" value="1"/>
</dbReference>
<dbReference type="InterPro" id="IPR003661">
    <property type="entry name" value="HisK_dim/P_dom"/>
</dbReference>
<feature type="transmembrane region" description="Helical" evidence="14">
    <location>
        <begin position="30"/>
        <end position="49"/>
    </location>
</feature>
<dbReference type="PANTHER" id="PTHR45528:SF1">
    <property type="entry name" value="SENSOR HISTIDINE KINASE CPXA"/>
    <property type="match status" value="1"/>
</dbReference>
<dbReference type="PROSITE" id="PS50109">
    <property type="entry name" value="HIS_KIN"/>
    <property type="match status" value="1"/>
</dbReference>
<evidence type="ECO:0000256" key="5">
    <source>
        <dbReference type="ARBA" id="ARBA00022553"/>
    </source>
</evidence>
<evidence type="ECO:0000256" key="12">
    <source>
        <dbReference type="ARBA" id="ARBA00023012"/>
    </source>
</evidence>
<feature type="domain" description="Histidine kinase" evidence="15">
    <location>
        <begin position="273"/>
        <end position="474"/>
    </location>
</feature>
<dbReference type="EMBL" id="QGQD01000006">
    <property type="protein sequence ID" value="TLD02796.1"/>
    <property type="molecule type" value="Genomic_DNA"/>
</dbReference>
<dbReference type="Gene3D" id="1.10.287.130">
    <property type="match status" value="1"/>
</dbReference>
<keyword evidence="4" id="KW-1003">Cell membrane</keyword>
<keyword evidence="6 17" id="KW-0808">Transferase</keyword>
<comment type="subcellular location">
    <subcellularLocation>
        <location evidence="2">Cell membrane</location>
        <topology evidence="2">Multi-pass membrane protein</topology>
    </subcellularLocation>
</comment>
<dbReference type="InterPro" id="IPR036097">
    <property type="entry name" value="HisK_dim/P_sf"/>
</dbReference>
<dbReference type="Pfam" id="PF00512">
    <property type="entry name" value="HisKA"/>
    <property type="match status" value="1"/>
</dbReference>
<keyword evidence="13 14" id="KW-0472">Membrane</keyword>
<gene>
    <name evidence="17" type="primary">baeS_1</name>
    <name evidence="17" type="ORF">DSM106044_00295</name>
</gene>
<evidence type="ECO:0000256" key="7">
    <source>
        <dbReference type="ARBA" id="ARBA00022692"/>
    </source>
</evidence>
<evidence type="ECO:0000256" key="13">
    <source>
        <dbReference type="ARBA" id="ARBA00023136"/>
    </source>
</evidence>
<accession>A0A4U8QRB0</accession>
<keyword evidence="18" id="KW-1185">Reference proteome</keyword>
<sequence length="480" mass="56133">MIYRIRTIYKTFGEGVIALSKIKNIFSKKLARELVLAVTVSLLIAYLAYEPLSGFGYYLLDKTLMSPSYVKRTEEDFVQKLQSFIDENEITSKEISQIHKWMKEQGNTSISFYYKDYEIFNSDFGAVPPEGDSLENYFNQYIKNNFAEPVQEQGDIPMYQITFSDHITLDTQVFCYFYVKYYVVLYYACLFLCFLIFLLLFLFFIHRKIQYINKLAEDLEILEGGDLNYKVRENGCDELYRLAVGINQMRKSIIERDENEQAVKEAHQKLITAMSHDLRTPLTSLIGYVELLILGRYQNQDQLHNFLGHIKNKAYKIKQLSDKLFEYFLVSERGEEAYQKELIPTINLITGLSDDQLFTLESEGFEIESQFDLDSLKSNCYLDIEYVQRTLDNILSNIHKYADASYPLHVISREIDGYFVLEFHNRIEEDLSAHESTGIGIKTCERIMHIHGGYFECYKDGIWFISRIKMPVISKSTSSE</sequence>
<evidence type="ECO:0000256" key="14">
    <source>
        <dbReference type="SAM" id="Phobius"/>
    </source>
</evidence>